<protein>
    <submittedName>
        <fullName evidence="3">C2H2-type domain-containing protein</fullName>
    </submittedName>
</protein>
<sequence>MPGCTASYTSYHGFYEHAKNIHFEELWCPFTRCNYSTPDLSTLAEHLENNRDFSNGIRSTKEQLKAKYNSEVNMTKHNERLIASVYAIFPTLSKQKSDSTPENPPKDKSRFSRVKFTSYLH</sequence>
<evidence type="ECO:0000256" key="1">
    <source>
        <dbReference type="SAM" id="MobiDB-lite"/>
    </source>
</evidence>
<keyword evidence="2" id="KW-1185">Reference proteome</keyword>
<evidence type="ECO:0000313" key="3">
    <source>
        <dbReference type="WBParaSite" id="Hba_07577"/>
    </source>
</evidence>
<reference evidence="3" key="1">
    <citation type="submission" date="2016-11" db="UniProtKB">
        <authorList>
            <consortium name="WormBaseParasite"/>
        </authorList>
    </citation>
    <scope>IDENTIFICATION</scope>
</reference>
<organism evidence="2 3">
    <name type="scientific">Heterorhabditis bacteriophora</name>
    <name type="common">Entomopathogenic nematode worm</name>
    <dbReference type="NCBI Taxonomy" id="37862"/>
    <lineage>
        <taxon>Eukaryota</taxon>
        <taxon>Metazoa</taxon>
        <taxon>Ecdysozoa</taxon>
        <taxon>Nematoda</taxon>
        <taxon>Chromadorea</taxon>
        <taxon>Rhabditida</taxon>
        <taxon>Rhabditina</taxon>
        <taxon>Rhabditomorpha</taxon>
        <taxon>Strongyloidea</taxon>
        <taxon>Heterorhabditidae</taxon>
        <taxon>Heterorhabditis</taxon>
    </lineage>
</organism>
<proteinExistence type="predicted"/>
<name>A0A1I7WQZ1_HETBA</name>
<dbReference type="Proteomes" id="UP000095283">
    <property type="component" value="Unplaced"/>
</dbReference>
<evidence type="ECO:0000313" key="2">
    <source>
        <dbReference type="Proteomes" id="UP000095283"/>
    </source>
</evidence>
<feature type="region of interest" description="Disordered" evidence="1">
    <location>
        <begin position="94"/>
        <end position="121"/>
    </location>
</feature>
<accession>A0A1I7WQZ1</accession>
<dbReference type="WBParaSite" id="Hba_07577">
    <property type="protein sequence ID" value="Hba_07577"/>
    <property type="gene ID" value="Hba_07577"/>
</dbReference>
<feature type="compositionally biased region" description="Basic and acidic residues" evidence="1">
    <location>
        <begin position="95"/>
        <end position="110"/>
    </location>
</feature>
<dbReference type="AlphaFoldDB" id="A0A1I7WQZ1"/>